<dbReference type="GO" id="GO:0003676">
    <property type="term" value="F:nucleic acid binding"/>
    <property type="evidence" value="ECO:0007669"/>
    <property type="project" value="InterPro"/>
</dbReference>
<dbReference type="InterPro" id="IPR052709">
    <property type="entry name" value="Transposase-MT_Hybrid"/>
</dbReference>
<dbReference type="InterPro" id="IPR001888">
    <property type="entry name" value="Transposase_1"/>
</dbReference>
<proteinExistence type="predicted"/>
<name>A0A4C1ZVM7_EUMVA</name>
<dbReference type="Proteomes" id="UP000299102">
    <property type="component" value="Unassembled WGS sequence"/>
</dbReference>
<reference evidence="1 2" key="1">
    <citation type="journal article" date="2019" name="Commun. Biol.">
        <title>The bagworm genome reveals a unique fibroin gene that provides high tensile strength.</title>
        <authorList>
            <person name="Kono N."/>
            <person name="Nakamura H."/>
            <person name="Ohtoshi R."/>
            <person name="Tomita M."/>
            <person name="Numata K."/>
            <person name="Arakawa K."/>
        </authorList>
    </citation>
    <scope>NUCLEOTIDE SEQUENCE [LARGE SCALE GENOMIC DNA]</scope>
</reference>
<organism evidence="1 2">
    <name type="scientific">Eumeta variegata</name>
    <name type="common">Bagworm moth</name>
    <name type="synonym">Eumeta japonica</name>
    <dbReference type="NCBI Taxonomy" id="151549"/>
    <lineage>
        <taxon>Eukaryota</taxon>
        <taxon>Metazoa</taxon>
        <taxon>Ecdysozoa</taxon>
        <taxon>Arthropoda</taxon>
        <taxon>Hexapoda</taxon>
        <taxon>Insecta</taxon>
        <taxon>Pterygota</taxon>
        <taxon>Neoptera</taxon>
        <taxon>Endopterygota</taxon>
        <taxon>Lepidoptera</taxon>
        <taxon>Glossata</taxon>
        <taxon>Ditrysia</taxon>
        <taxon>Tineoidea</taxon>
        <taxon>Psychidae</taxon>
        <taxon>Oiketicinae</taxon>
        <taxon>Eumeta</taxon>
    </lineage>
</organism>
<evidence type="ECO:0000313" key="1">
    <source>
        <dbReference type="EMBL" id="GBP90705.1"/>
    </source>
</evidence>
<dbReference type="AlphaFoldDB" id="A0A4C1ZVM7"/>
<dbReference type="PANTHER" id="PTHR46060">
    <property type="entry name" value="MARINER MOS1 TRANSPOSASE-LIKE PROTEIN"/>
    <property type="match status" value="1"/>
</dbReference>
<keyword evidence="2" id="KW-1185">Reference proteome</keyword>
<accession>A0A4C1ZVM7</accession>
<dbReference type="OrthoDB" id="616263at2759"/>
<sequence>MLSIWWDQLGVVYELLKPTKTITGDRYRTQLMHLSRALKDKQLQYNERHDKVILQYDNARPHIAKVVKTYSETLKWEVLPTRRILQIFLPRNITCFNQWHTA</sequence>
<dbReference type="EMBL" id="BGZK01002105">
    <property type="protein sequence ID" value="GBP90705.1"/>
    <property type="molecule type" value="Genomic_DNA"/>
</dbReference>
<evidence type="ECO:0000313" key="2">
    <source>
        <dbReference type="Proteomes" id="UP000299102"/>
    </source>
</evidence>
<dbReference type="InterPro" id="IPR036397">
    <property type="entry name" value="RNaseH_sf"/>
</dbReference>
<dbReference type="PANTHER" id="PTHR46060:SF1">
    <property type="entry name" value="MARINER MOS1 TRANSPOSASE-LIKE PROTEIN"/>
    <property type="match status" value="1"/>
</dbReference>
<dbReference type="Pfam" id="PF01359">
    <property type="entry name" value="Transposase_1"/>
    <property type="match status" value="1"/>
</dbReference>
<dbReference type="Gene3D" id="3.30.420.10">
    <property type="entry name" value="Ribonuclease H-like superfamily/Ribonuclease H"/>
    <property type="match status" value="1"/>
</dbReference>
<protein>
    <submittedName>
        <fullName evidence="1">Mariner Mos1 transposase</fullName>
    </submittedName>
</protein>
<comment type="caution">
    <text evidence="1">The sequence shown here is derived from an EMBL/GenBank/DDBJ whole genome shotgun (WGS) entry which is preliminary data.</text>
</comment>
<gene>
    <name evidence="1" type="ORF">EVAR_67014_1</name>
</gene>